<sequence>MHLPKQDEFDAARFLEDIERTCAIIHAPYSESHTRASLEAFATSFQRGAVLWRTTNRPGDALNYRFYERRVTDTVAAAVKAGLLAADHPLGALVTAWSRLYDGTPEQSCDFDAQRGLAKAWVYLGEMRPIDDILAVEPVPESIRRHGPVFHSLGLERVRHVAADYTSHTVNIYFRAPGPLKLEQADRYVQLAHPAGALEPDEVEQMRLSMNPQGFTFAVTMDYGTGDIKRVAFYALKLELARCLHIDPRLDRFFTGTPSYDEETMNAIAWSFGNHGSRYIKAERSYCGQLVPLLRDWNSAMSS</sequence>
<evidence type="ECO:0000313" key="2">
    <source>
        <dbReference type="Proteomes" id="UP000249057"/>
    </source>
</evidence>
<gene>
    <name evidence="1" type="ORF">BO95DRAFT_456766</name>
</gene>
<keyword evidence="2" id="KW-1185">Reference proteome</keyword>
<dbReference type="EMBL" id="KZ825391">
    <property type="protein sequence ID" value="RAH41270.1"/>
    <property type="molecule type" value="Genomic_DNA"/>
</dbReference>
<name>A0ACD1FW87_9EURO</name>
<accession>A0ACD1FW87</accession>
<dbReference type="Proteomes" id="UP000249057">
    <property type="component" value="Unassembled WGS sequence"/>
</dbReference>
<proteinExistence type="predicted"/>
<reference evidence="1" key="1">
    <citation type="submission" date="2018-02" db="EMBL/GenBank/DDBJ databases">
        <title>The genomes of Aspergillus section Nigri reveals drivers in fungal speciation.</title>
        <authorList>
            <consortium name="DOE Joint Genome Institute"/>
            <person name="Vesth T.C."/>
            <person name="Nybo J."/>
            <person name="Theobald S."/>
            <person name="Brandl J."/>
            <person name="Frisvad J.C."/>
            <person name="Nielsen K.F."/>
            <person name="Lyhne E.K."/>
            <person name="Kogle M.E."/>
            <person name="Kuo A."/>
            <person name="Riley R."/>
            <person name="Clum A."/>
            <person name="Nolan M."/>
            <person name="Lipzen A."/>
            <person name="Salamov A."/>
            <person name="Henrissat B."/>
            <person name="Wiebenga A."/>
            <person name="De vries R.P."/>
            <person name="Grigoriev I.V."/>
            <person name="Mortensen U.H."/>
            <person name="Andersen M.R."/>
            <person name="Baker S.E."/>
        </authorList>
    </citation>
    <scope>NUCLEOTIDE SEQUENCE</scope>
    <source>
        <strain evidence="1">CBS 621.78</strain>
    </source>
</reference>
<evidence type="ECO:0000313" key="1">
    <source>
        <dbReference type="EMBL" id="RAH41270.1"/>
    </source>
</evidence>
<protein>
    <submittedName>
        <fullName evidence="1">Uncharacterized protein</fullName>
    </submittedName>
</protein>
<organism evidence="1 2">
    <name type="scientific">Aspergillus brunneoviolaceus CBS 621.78</name>
    <dbReference type="NCBI Taxonomy" id="1450534"/>
    <lineage>
        <taxon>Eukaryota</taxon>
        <taxon>Fungi</taxon>
        <taxon>Dikarya</taxon>
        <taxon>Ascomycota</taxon>
        <taxon>Pezizomycotina</taxon>
        <taxon>Eurotiomycetes</taxon>
        <taxon>Eurotiomycetidae</taxon>
        <taxon>Eurotiales</taxon>
        <taxon>Aspergillaceae</taxon>
        <taxon>Aspergillus</taxon>
        <taxon>Aspergillus subgen. Circumdati</taxon>
    </lineage>
</organism>